<keyword evidence="1" id="KW-0732">Signal</keyword>
<dbReference type="EMBL" id="CAKXAJ010025823">
    <property type="protein sequence ID" value="CAH2244351.1"/>
    <property type="molecule type" value="Genomic_DNA"/>
</dbReference>
<comment type="caution">
    <text evidence="2">The sequence shown here is derived from an EMBL/GenBank/DDBJ whole genome shotgun (WGS) entry which is preliminary data.</text>
</comment>
<evidence type="ECO:0000313" key="2">
    <source>
        <dbReference type="EMBL" id="CAH2244351.1"/>
    </source>
</evidence>
<dbReference type="AlphaFoldDB" id="A0A8S4S4H5"/>
<gene>
    <name evidence="2" type="primary">jg25303</name>
    <name evidence="2" type="ORF">PAEG_LOCUS20305</name>
</gene>
<sequence>MKLLLITVLALSSAITADPAVIFSGLLPPQLTSAALVAPGAAQLIPPVAPLPAISAYSPLASYSAVGPILSDYRYSYSSSYQDYYPVVNSALTLPYSPIPYAYSADWFYRK</sequence>
<dbReference type="OrthoDB" id="6930457at2759"/>
<feature type="signal peptide" evidence="1">
    <location>
        <begin position="1"/>
        <end position="17"/>
    </location>
</feature>
<proteinExistence type="predicted"/>
<organism evidence="2 3">
    <name type="scientific">Pararge aegeria aegeria</name>
    <dbReference type="NCBI Taxonomy" id="348720"/>
    <lineage>
        <taxon>Eukaryota</taxon>
        <taxon>Metazoa</taxon>
        <taxon>Ecdysozoa</taxon>
        <taxon>Arthropoda</taxon>
        <taxon>Hexapoda</taxon>
        <taxon>Insecta</taxon>
        <taxon>Pterygota</taxon>
        <taxon>Neoptera</taxon>
        <taxon>Endopterygota</taxon>
        <taxon>Lepidoptera</taxon>
        <taxon>Glossata</taxon>
        <taxon>Ditrysia</taxon>
        <taxon>Papilionoidea</taxon>
        <taxon>Nymphalidae</taxon>
        <taxon>Satyrinae</taxon>
        <taxon>Satyrini</taxon>
        <taxon>Parargina</taxon>
        <taxon>Pararge</taxon>
    </lineage>
</organism>
<evidence type="ECO:0000256" key="1">
    <source>
        <dbReference type="SAM" id="SignalP"/>
    </source>
</evidence>
<keyword evidence="3" id="KW-1185">Reference proteome</keyword>
<accession>A0A8S4S4H5</accession>
<protein>
    <submittedName>
        <fullName evidence="2">Jg25303 protein</fullName>
    </submittedName>
</protein>
<evidence type="ECO:0000313" key="3">
    <source>
        <dbReference type="Proteomes" id="UP000838756"/>
    </source>
</evidence>
<feature type="chain" id="PRO_5035949935" evidence="1">
    <location>
        <begin position="18"/>
        <end position="111"/>
    </location>
</feature>
<name>A0A8S4S4H5_9NEOP</name>
<dbReference type="Proteomes" id="UP000838756">
    <property type="component" value="Unassembled WGS sequence"/>
</dbReference>
<reference evidence="2" key="1">
    <citation type="submission" date="2022-03" db="EMBL/GenBank/DDBJ databases">
        <authorList>
            <person name="Lindestad O."/>
        </authorList>
    </citation>
    <scope>NUCLEOTIDE SEQUENCE</scope>
</reference>